<organism evidence="2 3">
    <name type="scientific">Potamilus streckersoni</name>
    <dbReference type="NCBI Taxonomy" id="2493646"/>
    <lineage>
        <taxon>Eukaryota</taxon>
        <taxon>Metazoa</taxon>
        <taxon>Spiralia</taxon>
        <taxon>Lophotrochozoa</taxon>
        <taxon>Mollusca</taxon>
        <taxon>Bivalvia</taxon>
        <taxon>Autobranchia</taxon>
        <taxon>Heteroconchia</taxon>
        <taxon>Palaeoheterodonta</taxon>
        <taxon>Unionida</taxon>
        <taxon>Unionoidea</taxon>
        <taxon>Unionidae</taxon>
        <taxon>Ambleminae</taxon>
        <taxon>Lampsilini</taxon>
        <taxon>Potamilus</taxon>
    </lineage>
</organism>
<feature type="compositionally biased region" description="Polar residues" evidence="1">
    <location>
        <begin position="49"/>
        <end position="59"/>
    </location>
</feature>
<feature type="region of interest" description="Disordered" evidence="1">
    <location>
        <begin position="89"/>
        <end position="108"/>
    </location>
</feature>
<dbReference type="AlphaFoldDB" id="A0AAE0SRH9"/>
<dbReference type="EMBL" id="JAEAOA010001834">
    <property type="protein sequence ID" value="KAK3596350.1"/>
    <property type="molecule type" value="Genomic_DNA"/>
</dbReference>
<reference evidence="2" key="3">
    <citation type="submission" date="2023-05" db="EMBL/GenBank/DDBJ databases">
        <authorList>
            <person name="Smith C.H."/>
        </authorList>
    </citation>
    <scope>NUCLEOTIDE SEQUENCE</scope>
    <source>
        <strain evidence="2">CHS0354</strain>
        <tissue evidence="2">Mantle</tissue>
    </source>
</reference>
<sequence length="122" mass="12754">MAELSEPLVLGLHPSAWVYIGRMTLVLTSDTLSALFLTRQNPPPAPGEGNTSKTAQPSQGVAVVVDFTPGPPPQSLAIKVRLLSTSPDYSTGNTSYGESRDNAANSASASALRSLSILAFRV</sequence>
<evidence type="ECO:0000256" key="1">
    <source>
        <dbReference type="SAM" id="MobiDB-lite"/>
    </source>
</evidence>
<feature type="region of interest" description="Disordered" evidence="1">
    <location>
        <begin position="38"/>
        <end position="60"/>
    </location>
</feature>
<accession>A0AAE0SRH9</accession>
<name>A0AAE0SRH9_9BIVA</name>
<reference evidence="2" key="1">
    <citation type="journal article" date="2021" name="Genome Biol. Evol.">
        <title>A High-Quality Reference Genome for a Parasitic Bivalve with Doubly Uniparental Inheritance (Bivalvia: Unionida).</title>
        <authorList>
            <person name="Smith C.H."/>
        </authorList>
    </citation>
    <scope>NUCLEOTIDE SEQUENCE</scope>
    <source>
        <strain evidence="2">CHS0354</strain>
    </source>
</reference>
<gene>
    <name evidence="2" type="ORF">CHS0354_030851</name>
</gene>
<evidence type="ECO:0000313" key="2">
    <source>
        <dbReference type="EMBL" id="KAK3596350.1"/>
    </source>
</evidence>
<keyword evidence="3" id="KW-1185">Reference proteome</keyword>
<comment type="caution">
    <text evidence="2">The sequence shown here is derived from an EMBL/GenBank/DDBJ whole genome shotgun (WGS) entry which is preliminary data.</text>
</comment>
<proteinExistence type="predicted"/>
<dbReference type="Proteomes" id="UP001195483">
    <property type="component" value="Unassembled WGS sequence"/>
</dbReference>
<reference evidence="2" key="2">
    <citation type="journal article" date="2021" name="Genome Biol. Evol.">
        <title>Developing a high-quality reference genome for a parasitic bivalve with doubly uniparental inheritance (Bivalvia: Unionida).</title>
        <authorList>
            <person name="Smith C.H."/>
        </authorList>
    </citation>
    <scope>NUCLEOTIDE SEQUENCE</scope>
    <source>
        <strain evidence="2">CHS0354</strain>
        <tissue evidence="2">Mantle</tissue>
    </source>
</reference>
<evidence type="ECO:0000313" key="3">
    <source>
        <dbReference type="Proteomes" id="UP001195483"/>
    </source>
</evidence>
<protein>
    <submittedName>
        <fullName evidence="2">Uncharacterized protein</fullName>
    </submittedName>
</protein>